<feature type="transmembrane region" description="Helical" evidence="8">
    <location>
        <begin position="397"/>
        <end position="417"/>
    </location>
</feature>
<feature type="domain" description="ABC3 transporter permease C-terminal" evidence="9">
    <location>
        <begin position="257"/>
        <end position="372"/>
    </location>
</feature>
<keyword evidence="3 8" id="KW-0812">Transmembrane</keyword>
<feature type="region of interest" description="Disordered" evidence="7">
    <location>
        <begin position="543"/>
        <end position="566"/>
    </location>
</feature>
<dbReference type="Proteomes" id="UP000037288">
    <property type="component" value="Unassembled WGS sequence"/>
</dbReference>
<dbReference type="PATRIC" id="fig|1678637.3.peg.132"/>
<dbReference type="OrthoDB" id="3223244at2"/>
<feature type="domain" description="MacB-like periplasmic core" evidence="10">
    <location>
        <begin position="17"/>
        <end position="223"/>
    </location>
</feature>
<evidence type="ECO:0008006" key="13">
    <source>
        <dbReference type="Google" id="ProtNLM"/>
    </source>
</evidence>
<evidence type="ECO:0000259" key="10">
    <source>
        <dbReference type="Pfam" id="PF12704"/>
    </source>
</evidence>
<protein>
    <recommendedName>
        <fullName evidence="13">ABC transporter permease</fullName>
    </recommendedName>
</protein>
<evidence type="ECO:0000313" key="12">
    <source>
        <dbReference type="Proteomes" id="UP000037288"/>
    </source>
</evidence>
<keyword evidence="12" id="KW-1185">Reference proteome</keyword>
<evidence type="ECO:0000256" key="7">
    <source>
        <dbReference type="SAM" id="MobiDB-lite"/>
    </source>
</evidence>
<feature type="transmembrane region" description="Helical" evidence="8">
    <location>
        <begin position="476"/>
        <end position="499"/>
    </location>
</feature>
<feature type="transmembrane region" description="Helical" evidence="8">
    <location>
        <begin position="298"/>
        <end position="319"/>
    </location>
</feature>
<feature type="transmembrane region" description="Helical" evidence="8">
    <location>
        <begin position="347"/>
        <end position="368"/>
    </location>
</feature>
<comment type="similarity">
    <text evidence="6">Belongs to the ABC-4 integral membrane protein family.</text>
</comment>
<dbReference type="STRING" id="1678637.AC230_00635"/>
<keyword evidence="2" id="KW-1003">Cell membrane</keyword>
<feature type="compositionally biased region" description="Basic and acidic residues" evidence="7">
    <location>
        <begin position="556"/>
        <end position="565"/>
    </location>
</feature>
<dbReference type="InterPro" id="IPR038766">
    <property type="entry name" value="Membrane_comp_ABC_pdt"/>
</dbReference>
<gene>
    <name evidence="11" type="ORF">AC230_00635</name>
</gene>
<dbReference type="GO" id="GO:0005886">
    <property type="term" value="C:plasma membrane"/>
    <property type="evidence" value="ECO:0007669"/>
    <property type="project" value="UniProtKB-SubCell"/>
</dbReference>
<evidence type="ECO:0000256" key="2">
    <source>
        <dbReference type="ARBA" id="ARBA00022475"/>
    </source>
</evidence>
<name>A0A0K9XMH9_9ACTN</name>
<evidence type="ECO:0000256" key="4">
    <source>
        <dbReference type="ARBA" id="ARBA00022989"/>
    </source>
</evidence>
<dbReference type="PANTHER" id="PTHR30287">
    <property type="entry name" value="MEMBRANE COMPONENT OF PREDICTED ABC SUPERFAMILY METABOLITE UPTAKE TRANSPORTER"/>
    <property type="match status" value="1"/>
</dbReference>
<keyword evidence="5 8" id="KW-0472">Membrane</keyword>
<evidence type="ECO:0000256" key="6">
    <source>
        <dbReference type="ARBA" id="ARBA00038076"/>
    </source>
</evidence>
<dbReference type="InterPro" id="IPR003838">
    <property type="entry name" value="ABC3_permease_C"/>
</dbReference>
<feature type="transmembrane region" description="Helical" evidence="8">
    <location>
        <begin position="251"/>
        <end position="277"/>
    </location>
</feature>
<dbReference type="Pfam" id="PF12704">
    <property type="entry name" value="MacB_PCD"/>
    <property type="match status" value="1"/>
</dbReference>
<accession>A0A0K9XMH9</accession>
<dbReference type="PROSITE" id="PS51257">
    <property type="entry name" value="PROKAR_LIPOPROTEIN"/>
    <property type="match status" value="1"/>
</dbReference>
<feature type="transmembrane region" description="Helical" evidence="8">
    <location>
        <begin position="429"/>
        <end position="455"/>
    </location>
</feature>
<dbReference type="InterPro" id="IPR025857">
    <property type="entry name" value="MacB_PCD"/>
</dbReference>
<evidence type="ECO:0000256" key="5">
    <source>
        <dbReference type="ARBA" id="ARBA00023136"/>
    </source>
</evidence>
<dbReference type="EMBL" id="LFXA01000001">
    <property type="protein sequence ID" value="KNB54458.1"/>
    <property type="molecule type" value="Genomic_DNA"/>
</dbReference>
<feature type="transmembrane region" description="Helical" evidence="8">
    <location>
        <begin position="799"/>
        <end position="818"/>
    </location>
</feature>
<comment type="caution">
    <text evidence="11">The sequence shown here is derived from an EMBL/GenBank/DDBJ whole genome shotgun (WGS) entry which is preliminary data.</text>
</comment>
<evidence type="ECO:0000256" key="3">
    <source>
        <dbReference type="ARBA" id="ARBA00022692"/>
    </source>
</evidence>
<dbReference type="PANTHER" id="PTHR30287:SF1">
    <property type="entry name" value="INNER MEMBRANE PROTEIN"/>
    <property type="match status" value="1"/>
</dbReference>
<feature type="transmembrane region" description="Helical" evidence="8">
    <location>
        <begin position="764"/>
        <end position="787"/>
    </location>
</feature>
<evidence type="ECO:0000259" key="9">
    <source>
        <dbReference type="Pfam" id="PF02687"/>
    </source>
</evidence>
<feature type="domain" description="ABC3 transporter permease C-terminal" evidence="9">
    <location>
        <begin position="714"/>
        <end position="827"/>
    </location>
</feature>
<keyword evidence="4 8" id="KW-1133">Transmembrane helix</keyword>
<organism evidence="11 12">
    <name type="scientific">Streptomyces caatingaensis</name>
    <dbReference type="NCBI Taxonomy" id="1678637"/>
    <lineage>
        <taxon>Bacteria</taxon>
        <taxon>Bacillati</taxon>
        <taxon>Actinomycetota</taxon>
        <taxon>Actinomycetes</taxon>
        <taxon>Kitasatosporales</taxon>
        <taxon>Streptomycetaceae</taxon>
        <taxon>Streptomyces</taxon>
    </lineage>
</organism>
<comment type="subcellular location">
    <subcellularLocation>
        <location evidence="1">Cell membrane</location>
        <topology evidence="1">Multi-pass membrane protein</topology>
    </subcellularLocation>
</comment>
<sequence length="840" mass="85632">MGKLARRSLRHRTGGFLATFLALALGATLVMACGGLMETAIRDNVPPQRLAGAQIVVTGERTYRQPGEKHEAVLPERAGLPAGAAEEAARVPGVRRAVGEHTFDVVLPGTGKAEAHGWESAALTPYGLDGRAPSRGEVVLDEGLAARTGKRVGETVRITAQGGRTAAYRLSGIARGGRVPRPTLFLATADAARLAPRPGTVADVAVVLEPGADRDTVREGIRKALEGRTVLTGDDRGTVEHPEAVRGAGDIIALSGAFGGLTVGVSVFVVAGTVGLCARRRRRELALLRAVGAGKGMLRRLIVGETLLVAVLAGAVAWFTGPLVGRRLFDALVDSGMAAETLEFRQGWIPAMPAYGALLLTAVGGGLLGARATTTARPVEALAGAAVQERWWTPLRLLLGLLFLAGATALGLVTALVLRGPVAASTAGPTVMCAAAGLALLGPWCARAVTALLSWPVRLLTGPSGGLAVLNCRAGAVRTAAVATPVMLVTALATGMIYLQTSTAALTGKAFTGSLRADAVLTSPAGVDPALAAAVRRLPEAGAASPSVTSTGFTESPHDGAESKRGLPLVGIGAEDAERTAGDEVTAGSLAALRGDAVALPEPLARRIHRGVGDTVRLRLGDGAAADVRVVALVAAREGYEHALTSVELLAPHTTPGLPARILVRAADGTGRDRLMAALTRFAAGRPGLEVLDRDAVAAGRAADTRTQAWASYLIVGMLVVFTALSVVNSTAVAVGGRRREFALQRLAGATKGQLLRMMTVEGALVAVVGVVLGTLAAAAALVPFALSASDRVLPYGPVTVYLAVVAGALAVTLGATLPPTWAALRARPVEAAGGPSADL</sequence>
<evidence type="ECO:0000313" key="11">
    <source>
        <dbReference type="EMBL" id="KNB54458.1"/>
    </source>
</evidence>
<reference evidence="12" key="1">
    <citation type="submission" date="2015-07" db="EMBL/GenBank/DDBJ databases">
        <title>Draft genome sequence of Streptomyces sp. CMAA 1322, a bacterium isolated from Caatinga biome, from dry forest semiarid of Brazil.</title>
        <authorList>
            <person name="Santos S.N."/>
            <person name="Gacesa R."/>
            <person name="Taketani R.G."/>
            <person name="Long P.F."/>
            <person name="Melo I.S."/>
        </authorList>
    </citation>
    <scope>NUCLEOTIDE SEQUENCE [LARGE SCALE GENOMIC DNA]</scope>
    <source>
        <strain evidence="12">CMAA 1322</strain>
    </source>
</reference>
<proteinExistence type="inferred from homology"/>
<evidence type="ECO:0000256" key="8">
    <source>
        <dbReference type="SAM" id="Phobius"/>
    </source>
</evidence>
<dbReference type="Pfam" id="PF02687">
    <property type="entry name" value="FtsX"/>
    <property type="match status" value="2"/>
</dbReference>
<feature type="transmembrane region" description="Helical" evidence="8">
    <location>
        <begin position="710"/>
        <end position="736"/>
    </location>
</feature>
<evidence type="ECO:0000256" key="1">
    <source>
        <dbReference type="ARBA" id="ARBA00004651"/>
    </source>
</evidence>
<dbReference type="AlphaFoldDB" id="A0A0K9XMH9"/>